<sequence>MSLSRRLLSSRNASFAPQLGIKGLVMSLSSSSNPRPETHLHPCTIRHDSLFKAVWDWLILALVIFTAIEIPYSVAFLIPLQGSKWSNFDKATPLLVFNLLVDVMFIVDILINFRTTFINPSTDEVVSAPRQIALHYLKSWFVVDFVAAIPFEYMVLSQVENRVDSATTLFGLLKTARLLRLVRVTRKLDRYSEYGTAVVILLTCLFTLIAHWLACIWHAIGFAESENELGWIKELNSTSVDPSLSTRYITAIYFTLSSLTSVGFGNVSPNTNAEKVFSVCVMIVGALMYASIFGNLTAIIQRIYSRTSRFHRDLRIIEDFVRFYKIPKSTREELDEYFRHEWAYTKGVDMETVIKRFPESLQADVCLHLHRGLFEECGVFKTASEGCLRALALRFKIRHYLPGHYIIKQGDEVKRLYFIAKGNIEVVKHDETMLTLGKGDVISCDYSTVQSLYIPQANASLRVQTHGEIHSVAWSDLVSVLKAYPSFREDFLTHLELAYNLGTDAEDEEVVLLFPEETNPGSPRRLSNARSTFSSRGNVDRLERTGSPTFFINGRIPQTQHATGGDGGGGSEPRIHNLMPSINTTPPSLISQLNSAQVQCSHNTEFRMLEQRMQNLETRLTTMEERISGNFETILSYLRSSKKGHSAPDLRTTNVMSLSSSSNPRTDTHLNPCKIRHDSLFKAVWDWLILALVIFTAKEIPYFAAFLLPLQGSKWSHFDELTPLLAVNLLVDVIFIADILINFRTTFINPSTDEVVSAPRQIALHYLKTWFVVDFLSAIPIELMVLSPVKKTTPIFGLLKTLRLLRLVRVARKLDRYSEYGTAVVILLTCLFTLIAHWLACVWHAIGFSETQNKFGWIQKLQRQQYGDGTNFTSSNSSLSTRYITAIYFTLSSLTSVGFGNVSPNTDAEKVFSVCVMIFGALLYAFIFGNLTAIIQRLYSRTSRFHDNLRMIEDFVRFYNIPKFTREELEKYFRHEWAYTKGVDMETVIKRFPESLQADVCLHLHRGLFEECGVFKTASEGCLRALALRFKIRHYLPGHYIIKQGDEVKRLYFIAKGNIEVVKHDETMLTLGKGGVISCDYSTVQSLYIPQANASLRVQTQGEIHSVAWSDLIAVLKAYSSFREDFLTHLELAYNLGTEAEEEEVVQFVLSAEETSSGYPRRLSNARSTFFSHGKMDRVDRMRSATLFVNGKIPQIQERSTGVDINCQQHDGGSKTRIHNLMPSVNTAFPSLISQLNSAQVQCSHNTELRMLELRIENLESRLTTMDERLTENFETILNYLRSLSKGCSAPELRTKNNMSGGSQTSFNSLYKGKYCLIHHDSVVKAAWDWLILAFVIYTAIVIPYDVAFVTPRRTKMHTSRFGDLVNFSPIAIGNLIIDLLFIIDIPINFRSAVVDKRTEEVISDSKKIAMLYLKSWFWVDFVAAIPFEFLVDPQHEGATTLMGLLKTARLLRLVRVSRKIDRYSEYGLAVIVLLTCLFTLTAHWLACVWHAIGIVEARDDSGWLSYLAGEISKPINQSNPTSGPSLNTRYITSLYFTLSSLTSVGFGNIAPSTDSEKVFAIIVMIIGALMYASIFGNLTVIIQRLYLQSSRQKEELLLIREFVNFYKIPRALKENLENHILHESHFLKAGDLQAVLNMFPSTLQTDICLHIHDELFRENPVFRAVVPSCKRLLATKLQVQHFLPRQYVIKQGDEVDKVFFIVKGIVHVVVDGETLIALGRGDIIYCEFKSPYSKPRATASLTVQTNTHIHDIEWSDLLTIFEKFPMFREDFMNRRVFSYQIGDYVKEDDDLEVTETSPRAGLEPRTKLANSAEKTQASSLDLALSSVDLKVLEDRMKLIDKRLSNLESEISLVIPFLRKTLKAED</sequence>
<evidence type="ECO:0000313" key="17">
    <source>
        <dbReference type="Proteomes" id="UP001159427"/>
    </source>
</evidence>
<comment type="subcellular location">
    <subcellularLocation>
        <location evidence="1">Cell membrane</location>
        <topology evidence="1">Multi-pass membrane protein</topology>
    </subcellularLocation>
</comment>
<dbReference type="InterPro" id="IPR014710">
    <property type="entry name" value="RmlC-like_jellyroll"/>
</dbReference>
<comment type="caution">
    <text evidence="16">The sequence shown here is derived from an EMBL/GenBank/DDBJ whole genome shotgun (WGS) entry which is preliminary data.</text>
</comment>
<keyword evidence="8" id="KW-0630">Potassium</keyword>
<feature type="compositionally biased region" description="Polar residues" evidence="13">
    <location>
        <begin position="528"/>
        <end position="537"/>
    </location>
</feature>
<dbReference type="CDD" id="cd00038">
    <property type="entry name" value="CAP_ED"/>
    <property type="match status" value="3"/>
</dbReference>
<protein>
    <recommendedName>
        <fullName evidence="15">Cyclic nucleotide-binding domain-containing protein</fullName>
    </recommendedName>
</protein>
<keyword evidence="6" id="KW-0631">Potassium channel</keyword>
<dbReference type="SMART" id="SM00100">
    <property type="entry name" value="cNMP"/>
    <property type="match status" value="3"/>
</dbReference>
<dbReference type="PROSITE" id="PS50042">
    <property type="entry name" value="CNMP_BINDING_3"/>
    <property type="match status" value="3"/>
</dbReference>
<proteinExistence type="predicted"/>
<dbReference type="Gene3D" id="2.60.120.10">
    <property type="entry name" value="Jelly Rolls"/>
    <property type="match status" value="3"/>
</dbReference>
<dbReference type="EMBL" id="CALNXI010000360">
    <property type="protein sequence ID" value="CAH3025584.1"/>
    <property type="molecule type" value="Genomic_DNA"/>
</dbReference>
<evidence type="ECO:0000256" key="2">
    <source>
        <dbReference type="ARBA" id="ARBA00022448"/>
    </source>
</evidence>
<keyword evidence="7" id="KW-0851">Voltage-gated channel</keyword>
<feature type="region of interest" description="Disordered" evidence="13">
    <location>
        <begin position="517"/>
        <end position="572"/>
    </location>
</feature>
<feature type="transmembrane region" description="Helical" evidence="14">
    <location>
        <begin position="1327"/>
        <end position="1345"/>
    </location>
</feature>
<feature type="domain" description="Cyclic nucleotide-binding" evidence="15">
    <location>
        <begin position="379"/>
        <end position="443"/>
    </location>
</feature>
<feature type="transmembrane region" description="Helical" evidence="14">
    <location>
        <begin position="1559"/>
        <end position="1583"/>
    </location>
</feature>
<dbReference type="Proteomes" id="UP001159427">
    <property type="component" value="Unassembled WGS sequence"/>
</dbReference>
<dbReference type="SUPFAM" id="SSF51206">
    <property type="entry name" value="cAMP-binding domain-like"/>
    <property type="match status" value="3"/>
</dbReference>
<evidence type="ECO:0000256" key="1">
    <source>
        <dbReference type="ARBA" id="ARBA00004651"/>
    </source>
</evidence>
<dbReference type="InterPro" id="IPR000595">
    <property type="entry name" value="cNMP-bd_dom"/>
</dbReference>
<feature type="transmembrane region" description="Helical" evidence="14">
    <location>
        <begin position="194"/>
        <end position="220"/>
    </location>
</feature>
<accession>A0ABN8MB69</accession>
<evidence type="ECO:0000256" key="11">
    <source>
        <dbReference type="ARBA" id="ARBA00023136"/>
    </source>
</evidence>
<dbReference type="InterPro" id="IPR050818">
    <property type="entry name" value="KCNH_animal-type"/>
</dbReference>
<dbReference type="InterPro" id="IPR003938">
    <property type="entry name" value="K_chnl_volt-dep_EAG/ELK/ERG"/>
</dbReference>
<dbReference type="Gene3D" id="1.10.287.70">
    <property type="match status" value="3"/>
</dbReference>
<feature type="transmembrane region" description="Helical" evidence="14">
    <location>
        <begin position="911"/>
        <end position="935"/>
    </location>
</feature>
<dbReference type="SUPFAM" id="SSF81324">
    <property type="entry name" value="Voltage-gated potassium channels"/>
    <property type="match status" value="3"/>
</dbReference>
<evidence type="ECO:0000256" key="13">
    <source>
        <dbReference type="SAM" id="MobiDB-lite"/>
    </source>
</evidence>
<feature type="transmembrane region" description="Helical" evidence="14">
    <location>
        <begin position="684"/>
        <end position="704"/>
    </location>
</feature>
<feature type="transmembrane region" description="Helical" evidence="14">
    <location>
        <begin position="276"/>
        <end position="300"/>
    </location>
</feature>
<keyword evidence="9 14" id="KW-1133">Transmembrane helix</keyword>
<keyword evidence="17" id="KW-1185">Reference proteome</keyword>
<dbReference type="PANTHER" id="PTHR10217:SF548">
    <property type="entry name" value="GH12235P"/>
    <property type="match status" value="1"/>
</dbReference>
<evidence type="ECO:0000256" key="10">
    <source>
        <dbReference type="ARBA" id="ARBA00023065"/>
    </source>
</evidence>
<feature type="domain" description="Cyclic nucleotide-binding" evidence="15">
    <location>
        <begin position="1014"/>
        <end position="1078"/>
    </location>
</feature>
<evidence type="ECO:0000313" key="16">
    <source>
        <dbReference type="EMBL" id="CAH3025584.1"/>
    </source>
</evidence>
<dbReference type="InterPro" id="IPR005821">
    <property type="entry name" value="Ion_trans_dom"/>
</dbReference>
<evidence type="ECO:0000256" key="7">
    <source>
        <dbReference type="ARBA" id="ARBA00022882"/>
    </source>
</evidence>
<evidence type="ECO:0000256" key="6">
    <source>
        <dbReference type="ARBA" id="ARBA00022826"/>
    </source>
</evidence>
<keyword evidence="10" id="KW-0406">Ion transport</keyword>
<feature type="transmembrane region" description="Helical" evidence="14">
    <location>
        <begin position="1467"/>
        <end position="1493"/>
    </location>
</feature>
<keyword evidence="12" id="KW-0407">Ion channel</keyword>
<evidence type="ECO:0000256" key="9">
    <source>
        <dbReference type="ARBA" id="ARBA00022989"/>
    </source>
</evidence>
<name>A0ABN8MB69_9CNID</name>
<organism evidence="16 17">
    <name type="scientific">Porites evermanni</name>
    <dbReference type="NCBI Taxonomy" id="104178"/>
    <lineage>
        <taxon>Eukaryota</taxon>
        <taxon>Metazoa</taxon>
        <taxon>Cnidaria</taxon>
        <taxon>Anthozoa</taxon>
        <taxon>Hexacorallia</taxon>
        <taxon>Scleractinia</taxon>
        <taxon>Fungiina</taxon>
        <taxon>Poritidae</taxon>
        <taxon>Porites</taxon>
    </lineage>
</organism>
<feature type="transmembrane region" description="Helical" evidence="14">
    <location>
        <begin position="91"/>
        <end position="111"/>
    </location>
</feature>
<feature type="compositionally biased region" description="Polar residues" evidence="13">
    <location>
        <begin position="546"/>
        <end position="562"/>
    </location>
</feature>
<dbReference type="InterPro" id="IPR018490">
    <property type="entry name" value="cNMP-bd_dom_sf"/>
</dbReference>
<feature type="transmembrane region" description="Helical" evidence="14">
    <location>
        <begin position="822"/>
        <end position="846"/>
    </location>
</feature>
<evidence type="ECO:0000256" key="5">
    <source>
        <dbReference type="ARBA" id="ARBA00022692"/>
    </source>
</evidence>
<keyword evidence="5 14" id="KW-0812">Transmembrane</keyword>
<evidence type="ECO:0000256" key="3">
    <source>
        <dbReference type="ARBA" id="ARBA00022475"/>
    </source>
</evidence>
<keyword evidence="3" id="KW-1003">Cell membrane</keyword>
<evidence type="ECO:0000259" key="15">
    <source>
        <dbReference type="PROSITE" id="PS50042"/>
    </source>
</evidence>
<gene>
    <name evidence="16" type="ORF">PEVE_00026564</name>
</gene>
<dbReference type="PRINTS" id="PR01463">
    <property type="entry name" value="EAGCHANLFMLY"/>
</dbReference>
<feature type="transmembrane region" description="Helical" evidence="14">
    <location>
        <begin position="724"/>
        <end position="743"/>
    </location>
</feature>
<evidence type="ECO:0000256" key="4">
    <source>
        <dbReference type="ARBA" id="ARBA00022538"/>
    </source>
</evidence>
<dbReference type="PANTHER" id="PTHR10217">
    <property type="entry name" value="VOLTAGE AND LIGAND GATED POTASSIUM CHANNEL"/>
    <property type="match status" value="1"/>
</dbReference>
<evidence type="ECO:0000256" key="12">
    <source>
        <dbReference type="ARBA" id="ARBA00023303"/>
    </source>
</evidence>
<dbReference type="PRINTS" id="PR01470">
    <property type="entry name" value="ERGCHANNEL"/>
</dbReference>
<dbReference type="Pfam" id="PF00520">
    <property type="entry name" value="Ion_trans"/>
    <property type="match status" value="3"/>
</dbReference>
<evidence type="ECO:0000256" key="8">
    <source>
        <dbReference type="ARBA" id="ARBA00022958"/>
    </source>
</evidence>
<feature type="domain" description="Cyclic nucleotide-binding" evidence="15">
    <location>
        <begin position="1662"/>
        <end position="1725"/>
    </location>
</feature>
<keyword evidence="11 14" id="KW-0472">Membrane</keyword>
<reference evidence="16 17" key="1">
    <citation type="submission" date="2022-05" db="EMBL/GenBank/DDBJ databases">
        <authorList>
            <consortium name="Genoscope - CEA"/>
            <person name="William W."/>
        </authorList>
    </citation>
    <scope>NUCLEOTIDE SEQUENCE [LARGE SCALE GENOMIC DNA]</scope>
</reference>
<dbReference type="InterPro" id="IPR003967">
    <property type="entry name" value="K_chnl_volt-dep_ERG"/>
</dbReference>
<dbReference type="Gene3D" id="1.10.1200.260">
    <property type="match status" value="2"/>
</dbReference>
<keyword evidence="2" id="KW-0813">Transport</keyword>
<feature type="transmembrane region" description="Helical" evidence="14">
    <location>
        <begin position="54"/>
        <end position="79"/>
    </location>
</feature>
<keyword evidence="4" id="KW-0633">Potassium transport</keyword>
<evidence type="ECO:0000256" key="14">
    <source>
        <dbReference type="SAM" id="Phobius"/>
    </source>
</evidence>